<dbReference type="AlphaFoldDB" id="A0A2V3J721"/>
<feature type="compositionally biased region" description="Pro residues" evidence="1">
    <location>
        <begin position="23"/>
        <end position="32"/>
    </location>
</feature>
<name>A0A2V3J721_9FLOR</name>
<gene>
    <name evidence="2" type="ORF">BWQ96_00324</name>
</gene>
<accession>A0A2V3J721</accession>
<evidence type="ECO:0000256" key="1">
    <source>
        <dbReference type="SAM" id="MobiDB-lite"/>
    </source>
</evidence>
<dbReference type="OrthoDB" id="6091at2759"/>
<dbReference type="Proteomes" id="UP000247409">
    <property type="component" value="Unassembled WGS sequence"/>
</dbReference>
<reference evidence="2 3" key="1">
    <citation type="journal article" date="2018" name="Mol. Biol. Evol.">
        <title>Analysis of the draft genome of the red seaweed Gracilariopsis chorda provides insights into genome size evolution in Rhodophyta.</title>
        <authorList>
            <person name="Lee J."/>
            <person name="Yang E.C."/>
            <person name="Graf L."/>
            <person name="Yang J.H."/>
            <person name="Qiu H."/>
            <person name="Zel Zion U."/>
            <person name="Chan C.X."/>
            <person name="Stephens T.G."/>
            <person name="Weber A.P.M."/>
            <person name="Boo G.H."/>
            <person name="Boo S.M."/>
            <person name="Kim K.M."/>
            <person name="Shin Y."/>
            <person name="Jung M."/>
            <person name="Lee S.J."/>
            <person name="Yim H.S."/>
            <person name="Lee J.H."/>
            <person name="Bhattacharya D."/>
            <person name="Yoon H.S."/>
        </authorList>
    </citation>
    <scope>NUCLEOTIDE SEQUENCE [LARGE SCALE GENOMIC DNA]</scope>
    <source>
        <strain evidence="2 3">SKKU-2015</strain>
        <tissue evidence="2">Whole body</tissue>
    </source>
</reference>
<protein>
    <submittedName>
        <fullName evidence="2">Uncharacterized protein</fullName>
    </submittedName>
</protein>
<dbReference type="EMBL" id="NBIV01000001">
    <property type="protein sequence ID" value="PXF50164.1"/>
    <property type="molecule type" value="Genomic_DNA"/>
</dbReference>
<evidence type="ECO:0000313" key="2">
    <source>
        <dbReference type="EMBL" id="PXF50164.1"/>
    </source>
</evidence>
<comment type="caution">
    <text evidence="2">The sequence shown here is derived from an EMBL/GenBank/DDBJ whole genome shotgun (WGS) entry which is preliminary data.</text>
</comment>
<proteinExistence type="predicted"/>
<organism evidence="2 3">
    <name type="scientific">Gracilariopsis chorda</name>
    <dbReference type="NCBI Taxonomy" id="448386"/>
    <lineage>
        <taxon>Eukaryota</taxon>
        <taxon>Rhodophyta</taxon>
        <taxon>Florideophyceae</taxon>
        <taxon>Rhodymeniophycidae</taxon>
        <taxon>Gracilariales</taxon>
        <taxon>Gracilariaceae</taxon>
        <taxon>Gracilariopsis</taxon>
    </lineage>
</organism>
<keyword evidence="3" id="KW-1185">Reference proteome</keyword>
<evidence type="ECO:0000313" key="3">
    <source>
        <dbReference type="Proteomes" id="UP000247409"/>
    </source>
</evidence>
<sequence>MTAARSVVPASPKPRPKSKARPRPPATPPAAPSRPEKRKPPPSSPSTSSARPRKKAREPPRHNKRNARPSSISHNSSALTLLGSSFHPDVKYVVPNHRVFAQEFQDLLFAFGDARFCARDTLELVEDAVRTELRRLAFTGLGAALTRLDAKAIHRLNNHFKECRIPRRLPLHRYGDPLTGATDSPYDPAFNGILSHWTDRLFYKLKFVMSQQDSLVLLHSKTAVFTKSQSRSPDPNIQGTERSTLFKQWLGLPCSDADLAALSHLTWELTGQLVQTALVRKHYNQLQLNGDNPCPLSWCDAKHWMDALGHGVATALTIPCSEYQAIVLIQEITKYIKRLASQKHKWRPTADCLLPHHIYAALDDLRARGWGGQHRLRAGLFDSM</sequence>
<feature type="region of interest" description="Disordered" evidence="1">
    <location>
        <begin position="1"/>
        <end position="75"/>
    </location>
</feature>
<feature type="compositionally biased region" description="Basic residues" evidence="1">
    <location>
        <begin position="51"/>
        <end position="67"/>
    </location>
</feature>